<gene>
    <name evidence="2" type="ORF">KIP89_11460</name>
</gene>
<dbReference type="Proteomes" id="UP001166585">
    <property type="component" value="Unassembled WGS sequence"/>
</dbReference>
<dbReference type="InterPro" id="IPR013324">
    <property type="entry name" value="RNA_pol_sigma_r3/r4-like"/>
</dbReference>
<accession>A0ABS5R886</accession>
<evidence type="ECO:0000259" key="1">
    <source>
        <dbReference type="Pfam" id="PF19889"/>
    </source>
</evidence>
<keyword evidence="3" id="KW-1185">Reference proteome</keyword>
<comment type="caution">
    <text evidence="2">The sequence shown here is derived from an EMBL/GenBank/DDBJ whole genome shotgun (WGS) entry which is preliminary data.</text>
</comment>
<evidence type="ECO:0000313" key="2">
    <source>
        <dbReference type="EMBL" id="MBS9477727.1"/>
    </source>
</evidence>
<reference evidence="2" key="1">
    <citation type="submission" date="2021-05" db="EMBL/GenBank/DDBJ databases">
        <authorList>
            <person name="Sun Q."/>
            <person name="Inoue M."/>
        </authorList>
    </citation>
    <scope>NUCLEOTIDE SEQUENCE</scope>
    <source>
        <strain evidence="2">VKM B-3255</strain>
    </source>
</reference>
<dbReference type="InterPro" id="IPR045942">
    <property type="entry name" value="DUF6362"/>
</dbReference>
<dbReference type="SUPFAM" id="SSF88659">
    <property type="entry name" value="Sigma3 and sigma4 domains of RNA polymerase sigma factors"/>
    <property type="match status" value="1"/>
</dbReference>
<sequence>MSKRLSGPLSPNEIEDRFEEAARTLRRLPDDKPQGYFNVWPAIVRTTWEIMAMERQPMKVWATPQSIDRMDECFAWLFWLEPDEARVVWLRAEGMRWKPICRRLGVSRATAWRWWATALIKISHRLKADDKARTSKPRKQAS</sequence>
<organism evidence="2 3">
    <name type="scientific">Ancylobacter radicis</name>
    <dbReference type="NCBI Taxonomy" id="2836179"/>
    <lineage>
        <taxon>Bacteria</taxon>
        <taxon>Pseudomonadati</taxon>
        <taxon>Pseudomonadota</taxon>
        <taxon>Alphaproteobacteria</taxon>
        <taxon>Hyphomicrobiales</taxon>
        <taxon>Xanthobacteraceae</taxon>
        <taxon>Ancylobacter</taxon>
    </lineage>
</organism>
<name>A0ABS5R886_9HYPH</name>
<protein>
    <submittedName>
        <fullName evidence="2">Helix-turn-helix domain-containing protein</fullName>
    </submittedName>
</protein>
<proteinExistence type="predicted"/>
<dbReference type="EMBL" id="JAHCQH010000016">
    <property type="protein sequence ID" value="MBS9477727.1"/>
    <property type="molecule type" value="Genomic_DNA"/>
</dbReference>
<feature type="domain" description="DUF6362" evidence="1">
    <location>
        <begin position="26"/>
        <end position="122"/>
    </location>
</feature>
<dbReference type="Pfam" id="PF19889">
    <property type="entry name" value="DUF6362"/>
    <property type="match status" value="1"/>
</dbReference>
<dbReference type="RefSeq" id="WP_213755571.1">
    <property type="nucleotide sequence ID" value="NZ_JAHCQH010000016.1"/>
</dbReference>
<evidence type="ECO:0000313" key="3">
    <source>
        <dbReference type="Proteomes" id="UP001166585"/>
    </source>
</evidence>